<dbReference type="PANTHER" id="PTHR15502">
    <property type="entry name" value="CALCINEURIN-BINDING PROTEIN CABIN 1-RELATED"/>
    <property type="match status" value="1"/>
</dbReference>
<dbReference type="GO" id="GO:0005634">
    <property type="term" value="C:nucleus"/>
    <property type="evidence" value="ECO:0007669"/>
    <property type="project" value="UniProtKB-SubCell"/>
</dbReference>
<dbReference type="InParanoid" id="N1JHQ9"/>
<name>N1JHQ9_BLUG1</name>
<comment type="subcellular location">
    <subcellularLocation>
        <location evidence="2">Nucleus</location>
    </subcellularLocation>
</comment>
<feature type="compositionally biased region" description="Acidic residues" evidence="6">
    <location>
        <begin position="1808"/>
        <end position="1824"/>
    </location>
</feature>
<organism evidence="7 8">
    <name type="scientific">Blumeria graminis f. sp. hordei (strain DH14)</name>
    <name type="common">Barley powdery mildew</name>
    <name type="synonym">Oidium monilioides f. sp. hordei</name>
    <dbReference type="NCBI Taxonomy" id="546991"/>
    <lineage>
        <taxon>Eukaryota</taxon>
        <taxon>Fungi</taxon>
        <taxon>Dikarya</taxon>
        <taxon>Ascomycota</taxon>
        <taxon>Pezizomycotina</taxon>
        <taxon>Leotiomycetes</taxon>
        <taxon>Erysiphales</taxon>
        <taxon>Erysiphaceae</taxon>
        <taxon>Blumeria</taxon>
        <taxon>Blumeria hordei</taxon>
    </lineage>
</organism>
<dbReference type="PANTHER" id="PTHR15502:SF7">
    <property type="entry name" value="CALCINEURIN-BINDING PROTEIN CABIN-1"/>
    <property type="match status" value="1"/>
</dbReference>
<evidence type="ECO:0000256" key="1">
    <source>
        <dbReference type="ARBA" id="ARBA00002687"/>
    </source>
</evidence>
<dbReference type="GO" id="GO:0000417">
    <property type="term" value="C:HIR complex"/>
    <property type="evidence" value="ECO:0007669"/>
    <property type="project" value="TreeGrafter"/>
</dbReference>
<reference evidence="7 8" key="1">
    <citation type="journal article" date="2010" name="Science">
        <title>Genome expansion and gene loss in powdery mildew fungi reveal tradeoffs in extreme parasitism.</title>
        <authorList>
            <person name="Spanu P.D."/>
            <person name="Abbott J.C."/>
            <person name="Amselem J."/>
            <person name="Burgis T.A."/>
            <person name="Soanes D.M."/>
            <person name="Stueber K."/>
            <person name="Ver Loren van Themaat E."/>
            <person name="Brown J.K.M."/>
            <person name="Butcher S.A."/>
            <person name="Gurr S.J."/>
            <person name="Lebrun M.-H."/>
            <person name="Ridout C.J."/>
            <person name="Schulze-Lefert P."/>
            <person name="Talbot N.J."/>
            <person name="Ahmadinejad N."/>
            <person name="Ametz C."/>
            <person name="Barton G.R."/>
            <person name="Benjdia M."/>
            <person name="Bidzinski P."/>
            <person name="Bindschedler L.V."/>
            <person name="Both M."/>
            <person name="Brewer M.T."/>
            <person name="Cadle-Davidson L."/>
            <person name="Cadle-Davidson M.M."/>
            <person name="Collemare J."/>
            <person name="Cramer R."/>
            <person name="Frenkel O."/>
            <person name="Godfrey D."/>
            <person name="Harriman J."/>
            <person name="Hoede C."/>
            <person name="King B.C."/>
            <person name="Klages S."/>
            <person name="Kleemann J."/>
            <person name="Knoll D."/>
            <person name="Koti P.S."/>
            <person name="Kreplak J."/>
            <person name="Lopez-Ruiz F.J."/>
            <person name="Lu X."/>
            <person name="Maekawa T."/>
            <person name="Mahanil S."/>
            <person name="Micali C."/>
            <person name="Milgroom M.G."/>
            <person name="Montana G."/>
            <person name="Noir S."/>
            <person name="O'Connell R.J."/>
            <person name="Oberhaensli S."/>
            <person name="Parlange F."/>
            <person name="Pedersen C."/>
            <person name="Quesneville H."/>
            <person name="Reinhardt R."/>
            <person name="Rott M."/>
            <person name="Sacristan S."/>
            <person name="Schmidt S.M."/>
            <person name="Schoen M."/>
            <person name="Skamnioti P."/>
            <person name="Sommer H."/>
            <person name="Stephens A."/>
            <person name="Takahara H."/>
            <person name="Thordal-Christensen H."/>
            <person name="Vigouroux M."/>
            <person name="Wessling R."/>
            <person name="Wicker T."/>
            <person name="Panstruga R."/>
        </authorList>
    </citation>
    <scope>NUCLEOTIDE SEQUENCE [LARGE SCALE GENOMIC DNA]</scope>
    <source>
        <strain evidence="7">DH14</strain>
    </source>
</reference>
<dbReference type="HOGENOM" id="CLU_001419_0_0_1"/>
<feature type="compositionally biased region" description="Polar residues" evidence="6">
    <location>
        <begin position="1719"/>
        <end position="1734"/>
    </location>
</feature>
<comment type="caution">
    <text evidence="7">The sequence shown here is derived from an EMBL/GenBank/DDBJ whole genome shotgun (WGS) entry which is preliminary data.</text>
</comment>
<dbReference type="STRING" id="546991.N1JHQ9"/>
<keyword evidence="5" id="KW-0539">Nucleus</keyword>
<dbReference type="eggNOG" id="ENOG502QQX4">
    <property type="taxonomic scope" value="Eukaryota"/>
</dbReference>
<proteinExistence type="inferred from homology"/>
<evidence type="ECO:0000313" key="7">
    <source>
        <dbReference type="EMBL" id="CCU81762.1"/>
    </source>
</evidence>
<feature type="region of interest" description="Disordered" evidence="6">
    <location>
        <begin position="381"/>
        <end position="423"/>
    </location>
</feature>
<evidence type="ECO:0000256" key="6">
    <source>
        <dbReference type="SAM" id="MobiDB-lite"/>
    </source>
</evidence>
<dbReference type="FunCoup" id="N1JHQ9">
    <property type="interactions" value="121"/>
</dbReference>
<evidence type="ECO:0000313" key="8">
    <source>
        <dbReference type="Proteomes" id="UP000015441"/>
    </source>
</evidence>
<evidence type="ECO:0000256" key="3">
    <source>
        <dbReference type="ARBA" id="ARBA00007335"/>
    </source>
</evidence>
<evidence type="ECO:0000256" key="2">
    <source>
        <dbReference type="ARBA" id="ARBA00004123"/>
    </source>
</evidence>
<gene>
    <name evidence="7" type="ORF">BGHDH14_bgh00022</name>
</gene>
<dbReference type="GO" id="GO:0006325">
    <property type="term" value="P:chromatin organization"/>
    <property type="evidence" value="ECO:0007669"/>
    <property type="project" value="InterPro"/>
</dbReference>
<dbReference type="GO" id="GO:0031491">
    <property type="term" value="F:nucleosome binding"/>
    <property type="evidence" value="ECO:0007669"/>
    <property type="project" value="TreeGrafter"/>
</dbReference>
<feature type="region of interest" description="Disordered" evidence="6">
    <location>
        <begin position="1754"/>
        <end position="1839"/>
    </location>
</feature>
<protein>
    <recommendedName>
        <fullName evidence="4">Histone transcription regulator 3 homolog</fullName>
    </recommendedName>
</protein>
<feature type="region of interest" description="Disordered" evidence="6">
    <location>
        <begin position="1715"/>
        <end position="1734"/>
    </location>
</feature>
<evidence type="ECO:0000256" key="5">
    <source>
        <dbReference type="ARBA" id="ARBA00023242"/>
    </source>
</evidence>
<dbReference type="InterPro" id="IPR011990">
    <property type="entry name" value="TPR-like_helical_dom_sf"/>
</dbReference>
<dbReference type="OrthoDB" id="77564at2759"/>
<comment type="function">
    <text evidence="1">Has a role in a nucleosome assembly pathway that is required for the integrity of heterochromatin and proper chromosome segregation.</text>
</comment>
<feature type="compositionally biased region" description="Basic and acidic residues" evidence="6">
    <location>
        <begin position="396"/>
        <end position="405"/>
    </location>
</feature>
<evidence type="ECO:0000256" key="4">
    <source>
        <dbReference type="ARBA" id="ARBA00014848"/>
    </source>
</evidence>
<dbReference type="Gene3D" id="1.25.40.10">
    <property type="entry name" value="Tetratricopeptide repeat domain"/>
    <property type="match status" value="1"/>
</dbReference>
<keyword evidence="8" id="KW-1185">Reference proteome</keyword>
<dbReference type="InterPro" id="IPR033053">
    <property type="entry name" value="Hir3/CABIN1"/>
</dbReference>
<dbReference type="EMBL" id="CAUH01005454">
    <property type="protein sequence ID" value="CCU81762.1"/>
    <property type="molecule type" value="Genomic_DNA"/>
</dbReference>
<dbReference type="Proteomes" id="UP000015441">
    <property type="component" value="Unassembled WGS sequence"/>
</dbReference>
<feature type="compositionally biased region" description="Polar residues" evidence="6">
    <location>
        <begin position="1758"/>
        <end position="1771"/>
    </location>
</feature>
<accession>N1JHQ9</accession>
<sequence>MVLASFTALNIVPDDQDEDEVDNTKEIQIEEALKLYQVALKIHSQGPEFYEKAAVAYQELLKSEIFRYPESETEFQRVNNYPELEYVDATIALEVAAARADGAPSTLPQILYLSHKNHGIFILDCVRSLLRYSKITRQELGYQGIAAIENFSLALASDASDTDLWRRTARVCEILGSRRISRYCLEAALEVDDDPTVAEVEPASIEEGFAGVQLKELLETLSDDTALSHPIMMPFLRRSMPDYLLKYMDQYPYLSDETKLLKKKDGESPTINTRTVINVPERSWAILGENLCKNLLSTSRSTIPGAAISLQIPPETSETRNNDMALSFDKTKDLTTQDTEMTDIPGLNNGDINELAEDGSLEAIATHNSASFTDDLTSPIISLTSRKRSQSTAGIRESKDDENTHKRSKRIRNRDNLNDEPVDPTTQYAEQLEKYIQNDEVVFRYVGGLLGRLEINDLGTISDLQTALSLTKPIEPWEIITNTAVRDLRDILRTWDEAKASKFINENKADILGSSTGSENVGLANFLNQREAGNVKVSNFPAFDLDKGLCEFVMRVNSEWMPLKDTIVEWVLAVIPTYVNTAWQENLKLSVISLISHADAEIFTRFQHDAEKFCANEESLAQLVESTQTLFELHLDVHAHITGPDSIVPYSTRYMSYDRLTRWASFSRRIVGEWISDFTCELSLRYLWACAYYATTSEDVTREHKVCCWSDLETFLRKAGNPLIELPNNAVMPEVSADAANREASKLTTIDFFFNLFQADKSDPVAIIETLEPVLDPDSAIQQQTDEKAAESASSCPTALKEMWKFLKSGSTSLRLYLWQRLRDAYLSIGYKTKVFSCYLKSIEIIVEDLRSDEYINSVRDARQHKLLTWLKVLDDLLVKSLTIALNDHPSCFEIIDERHLKSTCTMIAQLSRMLHAAAIFDDEVRVKMIQLPTTATYSERGSFNGFINKLREMQVRTWALQYAMLKEAMSQYRELFPQPDTELADYLTNVHRILGLRKFCKVSNKIFLKMTKVELIRLKHIENWEDYLGQVLYDLYGIKLGIGKCGLEDHGCPTEPLDKKTVLNISDRIIALANTLSMKDLLKHELRQIIERMQASLGHIKSSTQMQHNLRTYNQFIKKSIRPLEMHQAWNGQLQINCLPVTNLDNSLGKKGWYFLLGMISLTKYRSIKRLAPGPQSDDIRAAANFMRLQIQYNPDDWEAWYRQAQCFDLELEEEVLWNTDKINNHKSDLVKIQRNSIHCYTMALSTAHRTVDLSSTATEKLSEMYHDFGMRLYASSREPFHMEAFYVDDFEKHMSGTSGMYKRPLHAEMTKYRVWKYAARLFKASLRDRPDLWTNHYMLAKCLWKMFYRFSEEQDSKVKEHNPPTVEGIVMACLEAIKTVPKPTKSSVEPIIEPHYKFVSIIHKLVSMKAMAPQAGADLIQQQPYAARKGQPIMIENVDGDWGSYIIEQVRHLRKEDKQHWQHRMIARVASMLYIDGCPTSDHVNAVAAKNEFRESMFTKTMHIQVWKPETERPGRHCVYMERYTRWMVRLLELTNDKPNLEALVKRVRKKGHEFYRFSQVWTEACIAYLRLIRRTGSIPSSVDDLFKSVPADEFEMFSDRLTAWIADPLMQHPSLEALRETSELKKVNANLMKPAPIDDLINDAWAVLYTEIAKDLPVQDDQSTSMSQTGCLGNLKDGSDAKIQLPTSLNSEPIKEKPKKIGVPRREVLRRAESAVSRTVEGTRSTALTTGGKSSASSIILYLNVGIENAKDKSGASTPLETSISQNEGQEEVNERGAEMNIYTKNTIEGEDDGESERGSLHDSADDESDLSDVPGMDEVESAPLFPNLPRKEMSD</sequence>
<comment type="similarity">
    <text evidence="3">Belongs to the HIR3 family.</text>
</comment>